<feature type="compositionally biased region" description="Basic and acidic residues" evidence="1">
    <location>
        <begin position="7"/>
        <end position="31"/>
    </location>
</feature>
<keyword evidence="4" id="KW-1185">Reference proteome</keyword>
<keyword evidence="2" id="KW-0812">Transmembrane</keyword>
<evidence type="ECO:0000256" key="2">
    <source>
        <dbReference type="SAM" id="Phobius"/>
    </source>
</evidence>
<protein>
    <recommendedName>
        <fullName evidence="5">DUF4244 domain-containing protein</fullName>
    </recommendedName>
</protein>
<dbReference type="EMBL" id="JACHNF010000001">
    <property type="protein sequence ID" value="MBB5981364.1"/>
    <property type="molecule type" value="Genomic_DNA"/>
</dbReference>
<dbReference type="Pfam" id="PF14029">
    <property type="entry name" value="DUF4244"/>
    <property type="match status" value="1"/>
</dbReference>
<keyword evidence="2" id="KW-0472">Membrane</keyword>
<dbReference type="RefSeq" id="WP_184837792.1">
    <property type="nucleotide sequence ID" value="NZ_BAAAVN010000009.1"/>
</dbReference>
<proteinExistence type="predicted"/>
<name>A0A841DQE9_9ACTN</name>
<evidence type="ECO:0000313" key="3">
    <source>
        <dbReference type="EMBL" id="MBB5981364.1"/>
    </source>
</evidence>
<accession>A0A841DQE9</accession>
<dbReference type="InterPro" id="IPR025338">
    <property type="entry name" value="DUF4244"/>
</dbReference>
<sequence length="157" mass="17198">MGPEQATKPDHSTNADDCTDADRTTEPERTTQYEPTTEPERPTTELPLVGRPATDRRPALDLPRPARPNALEHLQPRATPRCQHTRTFTSLRPRVLRSLRLRTERGAATAEYAVTIVAACTIGGALVVLLRSPAMTNALKSIINYALKIAGVEGVHL</sequence>
<organism evidence="3 4">
    <name type="scientific">Kribbella solani</name>
    <dbReference type="NCBI Taxonomy" id="236067"/>
    <lineage>
        <taxon>Bacteria</taxon>
        <taxon>Bacillati</taxon>
        <taxon>Actinomycetota</taxon>
        <taxon>Actinomycetes</taxon>
        <taxon>Propionibacteriales</taxon>
        <taxon>Kribbellaceae</taxon>
        <taxon>Kribbella</taxon>
    </lineage>
</organism>
<reference evidence="3 4" key="1">
    <citation type="submission" date="2020-08" db="EMBL/GenBank/DDBJ databases">
        <title>Sequencing the genomes of 1000 actinobacteria strains.</title>
        <authorList>
            <person name="Klenk H.-P."/>
        </authorList>
    </citation>
    <scope>NUCLEOTIDE SEQUENCE [LARGE SCALE GENOMIC DNA]</scope>
    <source>
        <strain evidence="3 4">DSM 17294</strain>
    </source>
</reference>
<evidence type="ECO:0000256" key="1">
    <source>
        <dbReference type="SAM" id="MobiDB-lite"/>
    </source>
</evidence>
<feature type="region of interest" description="Disordered" evidence="1">
    <location>
        <begin position="1"/>
        <end position="71"/>
    </location>
</feature>
<gene>
    <name evidence="3" type="ORF">HDA44_004705</name>
</gene>
<feature type="transmembrane region" description="Helical" evidence="2">
    <location>
        <begin position="112"/>
        <end position="130"/>
    </location>
</feature>
<dbReference type="AlphaFoldDB" id="A0A841DQE9"/>
<evidence type="ECO:0008006" key="5">
    <source>
        <dbReference type="Google" id="ProtNLM"/>
    </source>
</evidence>
<evidence type="ECO:0000313" key="4">
    <source>
        <dbReference type="Proteomes" id="UP000558997"/>
    </source>
</evidence>
<dbReference type="Proteomes" id="UP000558997">
    <property type="component" value="Unassembled WGS sequence"/>
</dbReference>
<comment type="caution">
    <text evidence="3">The sequence shown here is derived from an EMBL/GenBank/DDBJ whole genome shotgun (WGS) entry which is preliminary data.</text>
</comment>
<keyword evidence="2" id="KW-1133">Transmembrane helix</keyword>